<keyword evidence="8" id="KW-0238">DNA-binding</keyword>
<comment type="similarity">
    <text evidence="2">Belongs to the beta sliding clamp family.</text>
</comment>
<dbReference type="InterPro" id="IPR022637">
    <property type="entry name" value="DNA_polIII_beta_cen"/>
</dbReference>
<dbReference type="InterPro" id="IPR046938">
    <property type="entry name" value="DNA_clamp_sf"/>
</dbReference>
<evidence type="ECO:0000256" key="5">
    <source>
        <dbReference type="ARBA" id="ARBA00022695"/>
    </source>
</evidence>
<dbReference type="PANTHER" id="PTHR30478:SF0">
    <property type="entry name" value="BETA SLIDING CLAMP"/>
    <property type="match status" value="1"/>
</dbReference>
<dbReference type="SUPFAM" id="SSF55979">
    <property type="entry name" value="DNA clamp"/>
    <property type="match status" value="2"/>
</dbReference>
<evidence type="ECO:0000259" key="10">
    <source>
        <dbReference type="Pfam" id="PF02767"/>
    </source>
</evidence>
<protein>
    <submittedName>
        <fullName evidence="11">DNA polymerase III subunit beta</fullName>
    </submittedName>
</protein>
<keyword evidence="5" id="KW-0548">Nucleotidyltransferase</keyword>
<sequence length="211" mass="22991">MIFSMNAQDLLEGLNTVTRALSARPAKQILEGVLISADDGRVQLTCSDGSLVIEYTNAAAIQEEGQAVLPGRLFTELIRKMPAGTVSISVTDNRTATIRCMKNRSNLAVMNAAEYPEINPLSGGSQVKIPQKKLKDMITHVVFAIATDESRQILTGSLLEVSRSEARLVALDGFRLSMQKLFQPFELPEGKDIVKAIIPGKVLNELSRILP</sequence>
<dbReference type="NCBIfam" id="TIGR00663">
    <property type="entry name" value="dnan"/>
    <property type="match status" value="1"/>
</dbReference>
<dbReference type="SMART" id="SM00480">
    <property type="entry name" value="POL3Bc"/>
    <property type="match status" value="1"/>
</dbReference>
<evidence type="ECO:0000313" key="11">
    <source>
        <dbReference type="EMBL" id="AHF25536.1"/>
    </source>
</evidence>
<dbReference type="GO" id="GO:0003887">
    <property type="term" value="F:DNA-directed DNA polymerase activity"/>
    <property type="evidence" value="ECO:0007669"/>
    <property type="project" value="UniProtKB-KW"/>
</dbReference>
<keyword evidence="7" id="KW-0239">DNA-directed DNA polymerase</keyword>
<evidence type="ECO:0000256" key="2">
    <source>
        <dbReference type="ARBA" id="ARBA00010752"/>
    </source>
</evidence>
<dbReference type="InterPro" id="IPR001001">
    <property type="entry name" value="DNA_polIII_beta"/>
</dbReference>
<dbReference type="GO" id="GO:0006271">
    <property type="term" value="P:DNA strand elongation involved in DNA replication"/>
    <property type="evidence" value="ECO:0007669"/>
    <property type="project" value="TreeGrafter"/>
</dbReference>
<dbReference type="GO" id="GO:0003677">
    <property type="term" value="F:DNA binding"/>
    <property type="evidence" value="ECO:0007669"/>
    <property type="project" value="UniProtKB-KW"/>
</dbReference>
<name>W0FKT8_9BACT</name>
<accession>W0FKT8</accession>
<feature type="domain" description="DNA polymerase III beta sliding clamp central" evidence="10">
    <location>
        <begin position="129"/>
        <end position="210"/>
    </location>
</feature>
<dbReference type="Pfam" id="PF02767">
    <property type="entry name" value="DNA_pol3_beta_2"/>
    <property type="match status" value="1"/>
</dbReference>
<dbReference type="CDD" id="cd00140">
    <property type="entry name" value="beta_clamp"/>
    <property type="match status" value="1"/>
</dbReference>
<organism evidence="11">
    <name type="scientific">uncultured bacterium Contigcl_8</name>
    <dbReference type="NCBI Taxonomy" id="1393678"/>
    <lineage>
        <taxon>Bacteria</taxon>
        <taxon>environmental samples</taxon>
    </lineage>
</organism>
<evidence type="ECO:0000256" key="7">
    <source>
        <dbReference type="ARBA" id="ARBA00022932"/>
    </source>
</evidence>
<evidence type="ECO:0000259" key="9">
    <source>
        <dbReference type="Pfam" id="PF00712"/>
    </source>
</evidence>
<evidence type="ECO:0000256" key="6">
    <source>
        <dbReference type="ARBA" id="ARBA00022705"/>
    </source>
</evidence>
<dbReference type="InterPro" id="IPR022634">
    <property type="entry name" value="DNA_polIII_beta_N"/>
</dbReference>
<dbReference type="GO" id="GO:0008408">
    <property type="term" value="F:3'-5' exonuclease activity"/>
    <property type="evidence" value="ECO:0007669"/>
    <property type="project" value="InterPro"/>
</dbReference>
<dbReference type="AlphaFoldDB" id="W0FKT8"/>
<proteinExistence type="inferred from homology"/>
<reference evidence="11" key="1">
    <citation type="journal article" date="2013" name="PLoS ONE">
        <title>Metagenomic insights into the carbohydrate-active enzymes carried by the microorganisms adhering to solid digesta in the rumen of cows.</title>
        <authorList>
            <person name="Wang L."/>
            <person name="Hatem A."/>
            <person name="Catalyurek U.V."/>
            <person name="Morrison M."/>
            <person name="Yu Z."/>
        </authorList>
    </citation>
    <scope>NUCLEOTIDE SEQUENCE</scope>
</reference>
<dbReference type="EMBL" id="KC246840">
    <property type="protein sequence ID" value="AHF25536.1"/>
    <property type="molecule type" value="Genomic_DNA"/>
</dbReference>
<keyword evidence="6" id="KW-0235">DNA replication</keyword>
<keyword evidence="3" id="KW-0963">Cytoplasm</keyword>
<dbReference type="GO" id="GO:0009360">
    <property type="term" value="C:DNA polymerase III complex"/>
    <property type="evidence" value="ECO:0007669"/>
    <property type="project" value="InterPro"/>
</dbReference>
<keyword evidence="4" id="KW-0808">Transferase</keyword>
<dbReference type="GO" id="GO:0005737">
    <property type="term" value="C:cytoplasm"/>
    <property type="evidence" value="ECO:0007669"/>
    <property type="project" value="UniProtKB-SubCell"/>
</dbReference>
<dbReference type="PANTHER" id="PTHR30478">
    <property type="entry name" value="DNA POLYMERASE III SUBUNIT BETA"/>
    <property type="match status" value="1"/>
</dbReference>
<feature type="non-terminal residue" evidence="11">
    <location>
        <position position="211"/>
    </location>
</feature>
<dbReference type="Gene3D" id="3.10.150.10">
    <property type="entry name" value="DNA Polymerase III, subunit A, domain 2"/>
    <property type="match status" value="2"/>
</dbReference>
<evidence type="ECO:0000256" key="1">
    <source>
        <dbReference type="ARBA" id="ARBA00004496"/>
    </source>
</evidence>
<comment type="subcellular location">
    <subcellularLocation>
        <location evidence="1">Cytoplasm</location>
    </subcellularLocation>
</comment>
<dbReference type="Pfam" id="PF00712">
    <property type="entry name" value="DNA_pol3_beta"/>
    <property type="match status" value="1"/>
</dbReference>
<evidence type="ECO:0000256" key="4">
    <source>
        <dbReference type="ARBA" id="ARBA00022679"/>
    </source>
</evidence>
<evidence type="ECO:0000256" key="8">
    <source>
        <dbReference type="ARBA" id="ARBA00023125"/>
    </source>
</evidence>
<feature type="domain" description="DNA polymerase III beta sliding clamp N-terminal" evidence="9">
    <location>
        <begin position="1"/>
        <end position="118"/>
    </location>
</feature>
<evidence type="ECO:0000256" key="3">
    <source>
        <dbReference type="ARBA" id="ARBA00022490"/>
    </source>
</evidence>